<dbReference type="Pfam" id="PF01694">
    <property type="entry name" value="Rhomboid"/>
    <property type="match status" value="1"/>
</dbReference>
<feature type="transmembrane region" description="Helical" evidence="7">
    <location>
        <begin position="21"/>
        <end position="42"/>
    </location>
</feature>
<keyword evidence="10" id="KW-1185">Reference proteome</keyword>
<sequence>MGKRMDGTADPRRALTPHANRALMALCVVVYALGLPPDRLAFVPAYAFGGGGVAGPLPTPALWIGLVAHPFVHADALHLATNLLVLWPLGDAVERAVGHGRFLLLFALGALAAAGLEGLLATDRMAPLIGASGAICALMGAFLWQPPRNGLWARSGWRWLAVVGIGAFAMVNAVLVIHPPSAGSPLAEVGWGAHLGGLLVGLALPVLWRR</sequence>
<dbReference type="PANTHER" id="PTHR43731">
    <property type="entry name" value="RHOMBOID PROTEASE"/>
    <property type="match status" value="1"/>
</dbReference>
<dbReference type="Gene3D" id="1.20.1540.10">
    <property type="entry name" value="Rhomboid-like"/>
    <property type="match status" value="1"/>
</dbReference>
<proteinExistence type="inferred from homology"/>
<dbReference type="SUPFAM" id="SSF144091">
    <property type="entry name" value="Rhomboid-like"/>
    <property type="match status" value="1"/>
</dbReference>
<evidence type="ECO:0000256" key="1">
    <source>
        <dbReference type="ARBA" id="ARBA00004141"/>
    </source>
</evidence>
<reference evidence="9 10" key="1">
    <citation type="submission" date="2018-12" db="EMBL/GenBank/DDBJ databases">
        <authorList>
            <person name="Yang Y."/>
        </authorList>
    </citation>
    <scope>NUCLEOTIDE SEQUENCE [LARGE SCALE GENOMIC DNA]</scope>
    <source>
        <strain evidence="9 10">L-25-5w-1</strain>
    </source>
</reference>
<comment type="subcellular location">
    <subcellularLocation>
        <location evidence="1">Membrane</location>
        <topology evidence="1">Multi-pass membrane protein</topology>
    </subcellularLocation>
</comment>
<feature type="domain" description="Peptidase S54 rhomboid" evidence="8">
    <location>
        <begin position="63"/>
        <end position="207"/>
    </location>
</feature>
<comment type="caution">
    <text evidence="9">The sequence shown here is derived from an EMBL/GenBank/DDBJ whole genome shotgun (WGS) entry which is preliminary data.</text>
</comment>
<gene>
    <name evidence="9" type="ORF">EJ903_00220</name>
</gene>
<dbReference type="InterPro" id="IPR035952">
    <property type="entry name" value="Rhomboid-like_sf"/>
</dbReference>
<evidence type="ECO:0000313" key="9">
    <source>
        <dbReference type="EMBL" id="RTR24250.1"/>
    </source>
</evidence>
<evidence type="ECO:0000256" key="3">
    <source>
        <dbReference type="ARBA" id="ARBA00022692"/>
    </source>
</evidence>
<feature type="transmembrane region" description="Helical" evidence="7">
    <location>
        <begin position="126"/>
        <end position="144"/>
    </location>
</feature>
<dbReference type="OrthoDB" id="9813074at2"/>
<evidence type="ECO:0000256" key="7">
    <source>
        <dbReference type="SAM" id="Phobius"/>
    </source>
</evidence>
<keyword evidence="6 7" id="KW-0472">Membrane</keyword>
<accession>A0A431VND8</accession>
<dbReference type="EMBL" id="RXMA01000001">
    <property type="protein sequence ID" value="RTR24250.1"/>
    <property type="molecule type" value="Genomic_DNA"/>
</dbReference>
<evidence type="ECO:0000256" key="4">
    <source>
        <dbReference type="ARBA" id="ARBA00022801"/>
    </source>
</evidence>
<name>A0A431VND8_9PROT</name>
<feature type="transmembrane region" description="Helical" evidence="7">
    <location>
        <begin position="156"/>
        <end position="177"/>
    </location>
</feature>
<evidence type="ECO:0000256" key="5">
    <source>
        <dbReference type="ARBA" id="ARBA00022989"/>
    </source>
</evidence>
<dbReference type="GO" id="GO:0006508">
    <property type="term" value="P:proteolysis"/>
    <property type="evidence" value="ECO:0007669"/>
    <property type="project" value="UniProtKB-KW"/>
</dbReference>
<keyword evidence="5 7" id="KW-1133">Transmembrane helix</keyword>
<evidence type="ECO:0000256" key="6">
    <source>
        <dbReference type="ARBA" id="ARBA00023136"/>
    </source>
</evidence>
<evidence type="ECO:0000259" key="8">
    <source>
        <dbReference type="Pfam" id="PF01694"/>
    </source>
</evidence>
<evidence type="ECO:0000313" key="10">
    <source>
        <dbReference type="Proteomes" id="UP000277007"/>
    </source>
</evidence>
<dbReference type="InterPro" id="IPR050925">
    <property type="entry name" value="Rhomboid_protease_S54"/>
</dbReference>
<dbReference type="PANTHER" id="PTHR43731:SF14">
    <property type="entry name" value="PRESENILIN-ASSOCIATED RHOMBOID-LIKE PROTEIN, MITOCHONDRIAL"/>
    <property type="match status" value="1"/>
</dbReference>
<comment type="similarity">
    <text evidence="2">Belongs to the peptidase S54 family.</text>
</comment>
<feature type="transmembrane region" description="Helical" evidence="7">
    <location>
        <begin position="189"/>
        <end position="208"/>
    </location>
</feature>
<protein>
    <submittedName>
        <fullName evidence="9">Rhomboid family intramembrane serine protease</fullName>
    </submittedName>
</protein>
<feature type="transmembrane region" description="Helical" evidence="7">
    <location>
        <begin position="102"/>
        <end position="120"/>
    </location>
</feature>
<evidence type="ECO:0000256" key="2">
    <source>
        <dbReference type="ARBA" id="ARBA00009045"/>
    </source>
</evidence>
<dbReference type="InterPro" id="IPR022764">
    <property type="entry name" value="Peptidase_S54_rhomboid_dom"/>
</dbReference>
<keyword evidence="3 7" id="KW-0812">Transmembrane</keyword>
<dbReference type="Proteomes" id="UP000277007">
    <property type="component" value="Unassembled WGS sequence"/>
</dbReference>
<dbReference type="AlphaFoldDB" id="A0A431VND8"/>
<dbReference type="GO" id="GO:0004252">
    <property type="term" value="F:serine-type endopeptidase activity"/>
    <property type="evidence" value="ECO:0007669"/>
    <property type="project" value="InterPro"/>
</dbReference>
<keyword evidence="9" id="KW-0645">Protease</keyword>
<dbReference type="GO" id="GO:0016020">
    <property type="term" value="C:membrane"/>
    <property type="evidence" value="ECO:0007669"/>
    <property type="project" value="UniProtKB-SubCell"/>
</dbReference>
<keyword evidence="4" id="KW-0378">Hydrolase</keyword>
<organism evidence="9 10">
    <name type="scientific">Azospirillum griseum</name>
    <dbReference type="NCBI Taxonomy" id="2496639"/>
    <lineage>
        <taxon>Bacteria</taxon>
        <taxon>Pseudomonadati</taxon>
        <taxon>Pseudomonadota</taxon>
        <taxon>Alphaproteobacteria</taxon>
        <taxon>Rhodospirillales</taxon>
        <taxon>Azospirillaceae</taxon>
        <taxon>Azospirillum</taxon>
    </lineage>
</organism>